<dbReference type="EMBL" id="SLWV01000035">
    <property type="protein sequence ID" value="TCO69082.1"/>
    <property type="molecule type" value="Genomic_DNA"/>
</dbReference>
<name>A0A4R2KA92_9FIRM</name>
<proteinExistence type="predicted"/>
<gene>
    <name evidence="1" type="ORF">EV214_13534</name>
</gene>
<dbReference type="GO" id="GO:0003676">
    <property type="term" value="F:nucleic acid binding"/>
    <property type="evidence" value="ECO:0007669"/>
    <property type="project" value="InterPro"/>
</dbReference>
<evidence type="ECO:0008006" key="3">
    <source>
        <dbReference type="Google" id="ProtNLM"/>
    </source>
</evidence>
<keyword evidence="2" id="KW-1185">Reference proteome</keyword>
<dbReference type="InterPro" id="IPR036397">
    <property type="entry name" value="RNaseH_sf"/>
</dbReference>
<dbReference type="Proteomes" id="UP000294919">
    <property type="component" value="Unassembled WGS sequence"/>
</dbReference>
<feature type="non-terminal residue" evidence="1">
    <location>
        <position position="1"/>
    </location>
</feature>
<dbReference type="Gene3D" id="3.30.420.10">
    <property type="entry name" value="Ribonuclease H-like superfamily/Ribonuclease H"/>
    <property type="match status" value="1"/>
</dbReference>
<evidence type="ECO:0000313" key="2">
    <source>
        <dbReference type="Proteomes" id="UP000294919"/>
    </source>
</evidence>
<protein>
    <recommendedName>
        <fullName evidence="3">DDE superfamily endonuclease</fullName>
    </recommendedName>
</protein>
<dbReference type="AlphaFoldDB" id="A0A4R2KA92"/>
<accession>A0A4R2KA92</accession>
<organism evidence="1 2">
    <name type="scientific">Marinisporobacter balticus</name>
    <dbReference type="NCBI Taxonomy" id="2018667"/>
    <lineage>
        <taxon>Bacteria</taxon>
        <taxon>Bacillati</taxon>
        <taxon>Bacillota</taxon>
        <taxon>Clostridia</taxon>
        <taxon>Peptostreptococcales</taxon>
        <taxon>Thermotaleaceae</taxon>
        <taxon>Marinisporobacter</taxon>
    </lineage>
</organism>
<comment type="caution">
    <text evidence="1">The sequence shown here is derived from an EMBL/GenBank/DDBJ whole genome shotgun (WGS) entry which is preliminary data.</text>
</comment>
<evidence type="ECO:0000313" key="1">
    <source>
        <dbReference type="EMBL" id="TCO69082.1"/>
    </source>
</evidence>
<sequence>YSPQMNIIEGLWGWMKDEVINNAFFSNVQEIRQAVQWFINWANQIPKTVINRLCVRM</sequence>
<reference evidence="1 2" key="1">
    <citation type="submission" date="2019-03" db="EMBL/GenBank/DDBJ databases">
        <title>Genomic Encyclopedia of Type Strains, Phase IV (KMG-IV): sequencing the most valuable type-strain genomes for metagenomic binning, comparative biology and taxonomic classification.</title>
        <authorList>
            <person name="Goeker M."/>
        </authorList>
    </citation>
    <scope>NUCLEOTIDE SEQUENCE [LARGE SCALE GENOMIC DNA]</scope>
    <source>
        <strain evidence="1 2">DSM 102940</strain>
    </source>
</reference>